<evidence type="ECO:0000259" key="2">
    <source>
        <dbReference type="Pfam" id="PF00582"/>
    </source>
</evidence>
<evidence type="ECO:0000313" key="4">
    <source>
        <dbReference type="Proteomes" id="UP001161325"/>
    </source>
</evidence>
<dbReference type="InterPro" id="IPR006016">
    <property type="entry name" value="UspA"/>
</dbReference>
<accession>A0AA37QDC4</accession>
<dbReference type="PANTHER" id="PTHR46268:SF6">
    <property type="entry name" value="UNIVERSAL STRESS PROTEIN UP12"/>
    <property type="match status" value="1"/>
</dbReference>
<comment type="similarity">
    <text evidence="1">Belongs to the universal stress protein A family.</text>
</comment>
<protein>
    <submittedName>
        <fullName evidence="3">Universal stress protein UspA</fullName>
    </submittedName>
</protein>
<name>A0AA37QDC4_9BACT</name>
<dbReference type="Gene3D" id="3.40.50.620">
    <property type="entry name" value="HUPs"/>
    <property type="match status" value="1"/>
</dbReference>
<dbReference type="CDD" id="cd00293">
    <property type="entry name" value="USP-like"/>
    <property type="match status" value="1"/>
</dbReference>
<dbReference type="EMBL" id="BRXS01000001">
    <property type="protein sequence ID" value="GLC24240.1"/>
    <property type="molecule type" value="Genomic_DNA"/>
</dbReference>
<gene>
    <name evidence="3" type="ORF">rosag_07530</name>
</gene>
<keyword evidence="4" id="KW-1185">Reference proteome</keyword>
<dbReference type="PANTHER" id="PTHR46268">
    <property type="entry name" value="STRESS RESPONSE PROTEIN NHAX"/>
    <property type="match status" value="1"/>
</dbReference>
<evidence type="ECO:0000256" key="1">
    <source>
        <dbReference type="ARBA" id="ARBA00008791"/>
    </source>
</evidence>
<dbReference type="Pfam" id="PF00582">
    <property type="entry name" value="Usp"/>
    <property type="match status" value="1"/>
</dbReference>
<comment type="caution">
    <text evidence="3">The sequence shown here is derived from an EMBL/GenBank/DDBJ whole genome shotgun (WGS) entry which is preliminary data.</text>
</comment>
<organism evidence="3 4">
    <name type="scientific">Roseisolibacter agri</name>
    <dbReference type="NCBI Taxonomy" id="2014610"/>
    <lineage>
        <taxon>Bacteria</taxon>
        <taxon>Pseudomonadati</taxon>
        <taxon>Gemmatimonadota</taxon>
        <taxon>Gemmatimonadia</taxon>
        <taxon>Gemmatimonadales</taxon>
        <taxon>Gemmatimonadaceae</taxon>
        <taxon>Roseisolibacter</taxon>
    </lineage>
</organism>
<dbReference type="AlphaFoldDB" id="A0AA37QDC4"/>
<feature type="domain" description="UspA" evidence="2">
    <location>
        <begin position="4"/>
        <end position="140"/>
    </location>
</feature>
<dbReference type="InterPro" id="IPR006015">
    <property type="entry name" value="Universal_stress_UspA"/>
</dbReference>
<evidence type="ECO:0000313" key="3">
    <source>
        <dbReference type="EMBL" id="GLC24240.1"/>
    </source>
</evidence>
<sequence>MSVYARILVPLEHSPYDACILEHVRPLARLCGASVTLIHVADGWVARNIGQVPLRESEEMRRDREYLESTCEALCAEGFECDAVLASGDPADEILAAAERERCDLIAMATHGHRFLADVVYGSVAEAVRHRASIPVLLLRGPQPARPTPVRAVEAVPVPPPA</sequence>
<dbReference type="PRINTS" id="PR01438">
    <property type="entry name" value="UNVRSLSTRESS"/>
</dbReference>
<dbReference type="SUPFAM" id="SSF52402">
    <property type="entry name" value="Adenine nucleotide alpha hydrolases-like"/>
    <property type="match status" value="1"/>
</dbReference>
<dbReference type="RefSeq" id="WP_284348688.1">
    <property type="nucleotide sequence ID" value="NZ_BRXS01000001.1"/>
</dbReference>
<reference evidence="3" key="1">
    <citation type="submission" date="2022-08" db="EMBL/GenBank/DDBJ databases">
        <title>Draft genome sequencing of Roseisolibacter agri AW1220.</title>
        <authorList>
            <person name="Tobiishi Y."/>
            <person name="Tonouchi A."/>
        </authorList>
    </citation>
    <scope>NUCLEOTIDE SEQUENCE</scope>
    <source>
        <strain evidence="3">AW1220</strain>
    </source>
</reference>
<proteinExistence type="inferred from homology"/>
<dbReference type="InterPro" id="IPR014729">
    <property type="entry name" value="Rossmann-like_a/b/a_fold"/>
</dbReference>
<dbReference type="Proteomes" id="UP001161325">
    <property type="component" value="Unassembled WGS sequence"/>
</dbReference>